<comment type="caution">
    <text evidence="5">The sequence shown here is derived from an EMBL/GenBank/DDBJ whole genome shotgun (WGS) entry which is preliminary data.</text>
</comment>
<dbReference type="GO" id="GO:0016835">
    <property type="term" value="F:carbon-oxygen lyase activity"/>
    <property type="evidence" value="ECO:0007669"/>
    <property type="project" value="UniProtKB-UniRule"/>
</dbReference>
<reference evidence="5 6" key="1">
    <citation type="submission" date="2018-11" db="EMBL/GenBank/DDBJ databases">
        <title>Sequencing the genomes of 1000 actinobacteria strains.</title>
        <authorList>
            <person name="Klenk H.-P."/>
        </authorList>
    </citation>
    <scope>NUCLEOTIDE SEQUENCE [LARGE SCALE GENOMIC DNA]</scope>
    <source>
        <strain evidence="5 6">DSM 44254</strain>
    </source>
</reference>
<feature type="active site" description="Proton donor" evidence="3">
    <location>
        <position position="85"/>
    </location>
</feature>
<dbReference type="GO" id="GO:0009254">
    <property type="term" value="P:peptidoglycan turnover"/>
    <property type="evidence" value="ECO:0007669"/>
    <property type="project" value="TreeGrafter"/>
</dbReference>
<dbReference type="GO" id="GO:0097173">
    <property type="term" value="P:N-acetylmuramic acid catabolic process"/>
    <property type="evidence" value="ECO:0007669"/>
    <property type="project" value="UniProtKB-UniPathway"/>
</dbReference>
<dbReference type="RefSeq" id="WP_123664670.1">
    <property type="nucleotide sequence ID" value="NZ_RJKE01000001.1"/>
</dbReference>
<feature type="domain" description="SIS" evidence="4">
    <location>
        <begin position="57"/>
        <end position="218"/>
    </location>
</feature>
<name>A0A3N1CWN5_9ACTN</name>
<keyword evidence="2 3" id="KW-0119">Carbohydrate metabolism</keyword>
<evidence type="ECO:0000313" key="6">
    <source>
        <dbReference type="Proteomes" id="UP000272400"/>
    </source>
</evidence>
<dbReference type="Proteomes" id="UP000272400">
    <property type="component" value="Unassembled WGS sequence"/>
</dbReference>
<dbReference type="OrthoDB" id="9813395at2"/>
<comment type="subunit">
    <text evidence="3">Homodimer.</text>
</comment>
<gene>
    <name evidence="3" type="primary">murQ</name>
    <name evidence="5" type="ORF">EDD29_2666</name>
</gene>
<accession>A0A3N1CWN5</accession>
<dbReference type="UniPathway" id="UPA00342"/>
<comment type="similarity">
    <text evidence="3">Belongs to the GCKR-like family. MurNAc-6-P etherase subfamily.</text>
</comment>
<sequence>MTDTATGSPTEAGNPRTRDLDLLPTAELLRVLNAEDALVPGAVAAALPQLEQAVDLAVTALRGTGRVHYFGAGSSGRFGVLDAAEVPPTYGFPSDRFVAHLAGGARAMLSAVEDCEDDEAAGRADAAALTGADLAVGLAASGRTPYVRGALAHARSLGAPTVLLSGDPGAALAPLADVHVVLATGPEAIAGSTRMKAGTAQKVALHTFSTAVMVRLGRTYSNLMVDVVATNAKLRGRVTGILRDAAGTDETTAARALRESGGELKVALVMLISGAGAAAARAALDGAGGVVRGALAVLEGA</sequence>
<dbReference type="GO" id="GO:0016803">
    <property type="term" value="F:ether hydrolase activity"/>
    <property type="evidence" value="ECO:0007669"/>
    <property type="project" value="TreeGrafter"/>
</dbReference>
<comment type="function">
    <text evidence="3">Specifically catalyzes the cleavage of the D-lactyl ether substituent of MurNAc 6-phosphate, producing GlcNAc 6-phosphate and D-lactate.</text>
</comment>
<dbReference type="CDD" id="cd05007">
    <property type="entry name" value="SIS_Etherase"/>
    <property type="match status" value="1"/>
</dbReference>
<comment type="miscellaneous">
    <text evidence="3">A lyase-type mechanism (elimination/hydration) is suggested for the cleavage of the lactyl ether bond of MurNAc 6-phosphate, with the formation of an alpha,beta-unsaturated aldehyde intermediate with (E)-stereochemistry, followed by the syn addition of water to give product.</text>
</comment>
<dbReference type="AlphaFoldDB" id="A0A3N1CWN5"/>
<proteinExistence type="inferred from homology"/>
<protein>
    <recommendedName>
        <fullName evidence="3">N-acetylmuramic acid 6-phosphate etherase</fullName>
        <shortName evidence="3">MurNAc-6-P etherase</shortName>
        <ecNumber evidence="3">4.2.1.126</ecNumber>
    </recommendedName>
    <alternativeName>
        <fullName evidence="3">N-acetylmuramic acid 6-phosphate hydrolase</fullName>
    </alternativeName>
    <alternativeName>
        <fullName evidence="3">N-acetylmuramic acid 6-phosphate lyase</fullName>
    </alternativeName>
</protein>
<dbReference type="Pfam" id="PF22645">
    <property type="entry name" value="GKRP_SIS_N"/>
    <property type="match status" value="1"/>
</dbReference>
<dbReference type="InterPro" id="IPR001347">
    <property type="entry name" value="SIS_dom"/>
</dbReference>
<feature type="active site" evidence="3">
    <location>
        <position position="116"/>
    </location>
</feature>
<organism evidence="5 6">
    <name type="scientific">Actinocorallia herbida</name>
    <dbReference type="NCBI Taxonomy" id="58109"/>
    <lineage>
        <taxon>Bacteria</taxon>
        <taxon>Bacillati</taxon>
        <taxon>Actinomycetota</taxon>
        <taxon>Actinomycetes</taxon>
        <taxon>Streptosporangiales</taxon>
        <taxon>Thermomonosporaceae</taxon>
        <taxon>Actinocorallia</taxon>
    </lineage>
</organism>
<dbReference type="InterPro" id="IPR040190">
    <property type="entry name" value="MURQ/GCKR"/>
</dbReference>
<dbReference type="PANTHER" id="PTHR10088:SF4">
    <property type="entry name" value="GLUCOKINASE REGULATORY PROTEIN"/>
    <property type="match status" value="1"/>
</dbReference>
<evidence type="ECO:0000256" key="3">
    <source>
        <dbReference type="HAMAP-Rule" id="MF_00068"/>
    </source>
</evidence>
<dbReference type="Gene3D" id="3.40.50.10490">
    <property type="entry name" value="Glucose-6-phosphate isomerase like protein, domain 1"/>
    <property type="match status" value="1"/>
</dbReference>
<dbReference type="Gene3D" id="1.10.8.1080">
    <property type="match status" value="1"/>
</dbReference>
<dbReference type="EMBL" id="RJKE01000001">
    <property type="protein sequence ID" value="ROO85128.1"/>
    <property type="molecule type" value="Genomic_DNA"/>
</dbReference>
<dbReference type="InterPro" id="IPR005486">
    <property type="entry name" value="Glucokinase_regulatory_CS"/>
</dbReference>
<dbReference type="InterPro" id="IPR046348">
    <property type="entry name" value="SIS_dom_sf"/>
</dbReference>
<dbReference type="HAMAP" id="MF_00068">
    <property type="entry name" value="MurQ"/>
    <property type="match status" value="1"/>
</dbReference>
<dbReference type="NCBIfam" id="NF009222">
    <property type="entry name" value="PRK12570.1"/>
    <property type="match status" value="1"/>
</dbReference>
<dbReference type="PROSITE" id="PS01272">
    <property type="entry name" value="GCKR"/>
    <property type="match status" value="1"/>
</dbReference>
<evidence type="ECO:0000259" key="4">
    <source>
        <dbReference type="PROSITE" id="PS51464"/>
    </source>
</evidence>
<dbReference type="PANTHER" id="PTHR10088">
    <property type="entry name" value="GLUCOKINASE REGULATORY PROTEIN"/>
    <property type="match status" value="1"/>
</dbReference>
<dbReference type="NCBIfam" id="NF003915">
    <property type="entry name" value="PRK05441.1"/>
    <property type="match status" value="1"/>
</dbReference>
<keyword evidence="6" id="KW-1185">Reference proteome</keyword>
<dbReference type="SUPFAM" id="SSF53697">
    <property type="entry name" value="SIS domain"/>
    <property type="match status" value="1"/>
</dbReference>
<dbReference type="InterPro" id="IPR005488">
    <property type="entry name" value="Etherase_MurQ"/>
</dbReference>
<evidence type="ECO:0000313" key="5">
    <source>
        <dbReference type="EMBL" id="ROO85128.1"/>
    </source>
</evidence>
<comment type="catalytic activity">
    <reaction evidence="3">
        <text>N-acetyl-D-muramate 6-phosphate + H2O = N-acetyl-D-glucosamine 6-phosphate + (R)-lactate</text>
        <dbReference type="Rhea" id="RHEA:26410"/>
        <dbReference type="ChEBI" id="CHEBI:15377"/>
        <dbReference type="ChEBI" id="CHEBI:16004"/>
        <dbReference type="ChEBI" id="CHEBI:57513"/>
        <dbReference type="ChEBI" id="CHEBI:58722"/>
        <dbReference type="EC" id="4.2.1.126"/>
    </reaction>
</comment>
<evidence type="ECO:0000256" key="1">
    <source>
        <dbReference type="ARBA" id="ARBA00023239"/>
    </source>
</evidence>
<dbReference type="PROSITE" id="PS51464">
    <property type="entry name" value="SIS"/>
    <property type="match status" value="1"/>
</dbReference>
<keyword evidence="1 3" id="KW-0456">Lyase</keyword>
<dbReference type="EC" id="4.2.1.126" evidence="3"/>
<dbReference type="GO" id="GO:0097367">
    <property type="term" value="F:carbohydrate derivative binding"/>
    <property type="evidence" value="ECO:0007669"/>
    <property type="project" value="InterPro"/>
</dbReference>
<dbReference type="GO" id="GO:0046348">
    <property type="term" value="P:amino sugar catabolic process"/>
    <property type="evidence" value="ECO:0007669"/>
    <property type="project" value="InterPro"/>
</dbReference>
<comment type="pathway">
    <text evidence="3">Amino-sugar metabolism; N-acetylmuramate degradation.</text>
</comment>
<evidence type="ECO:0000256" key="2">
    <source>
        <dbReference type="ARBA" id="ARBA00023277"/>
    </source>
</evidence>